<protein>
    <submittedName>
        <fullName evidence="1">Uncharacterized protein</fullName>
    </submittedName>
</protein>
<comment type="caution">
    <text evidence="1">The sequence shown here is derived from an EMBL/GenBank/DDBJ whole genome shotgun (WGS) entry which is preliminary data.</text>
</comment>
<evidence type="ECO:0000313" key="2">
    <source>
        <dbReference type="Proteomes" id="UP000886667"/>
    </source>
</evidence>
<name>A0A9E4T645_9GAMM</name>
<dbReference type="AlphaFoldDB" id="A0A9E4T645"/>
<organism evidence="1 2">
    <name type="scientific">Candidatus Thiodiazotropha taylori</name>
    <dbReference type="NCBI Taxonomy" id="2792791"/>
    <lineage>
        <taxon>Bacteria</taxon>
        <taxon>Pseudomonadati</taxon>
        <taxon>Pseudomonadota</taxon>
        <taxon>Gammaproteobacteria</taxon>
        <taxon>Chromatiales</taxon>
        <taxon>Sedimenticolaceae</taxon>
        <taxon>Candidatus Thiodiazotropha</taxon>
    </lineage>
</organism>
<proteinExistence type="predicted"/>
<dbReference type="EMBL" id="JAEPCM010000768">
    <property type="protein sequence ID" value="MCG7948693.1"/>
    <property type="molecule type" value="Genomic_DNA"/>
</dbReference>
<sequence length="199" mass="22029">MTKSIHSTVLALENVYQRLYHIEAATTLLQEIESGEIRDIEHTSVNYTTLTSEALNGAVSGIFDDCEEIEGYLETQGGGRFLSLVENAKGADLTQLSDEPGAGATMDTESISATYPDDKEKFDKTLLEVEQQLVESVSLLTVLETADHDQKTTTCDVTIDTAIWNDVMSIIRKKVAKASEKLEPYYRRETGVKRMPMGV</sequence>
<gene>
    <name evidence="1" type="ORF">JAZ07_20320</name>
</gene>
<dbReference type="Proteomes" id="UP000886667">
    <property type="component" value="Unassembled WGS sequence"/>
</dbReference>
<reference evidence="1" key="1">
    <citation type="journal article" date="2021" name="Proc. Natl. Acad. Sci. U.S.A.">
        <title>Global biogeography of chemosynthetic symbionts reveals both localized and globally distributed symbiont groups. .</title>
        <authorList>
            <person name="Osvatic J.T."/>
            <person name="Wilkins L.G.E."/>
            <person name="Leibrecht L."/>
            <person name="Leray M."/>
            <person name="Zauner S."/>
            <person name="Polzin J."/>
            <person name="Camacho Y."/>
            <person name="Gros O."/>
            <person name="van Gils J.A."/>
            <person name="Eisen J.A."/>
            <person name="Petersen J.M."/>
            <person name="Yuen B."/>
        </authorList>
    </citation>
    <scope>NUCLEOTIDE SEQUENCE</scope>
    <source>
        <strain evidence="1">MAGclacostrist064TRANS</strain>
    </source>
</reference>
<evidence type="ECO:0000313" key="1">
    <source>
        <dbReference type="EMBL" id="MCG7948693.1"/>
    </source>
</evidence>
<accession>A0A9E4T645</accession>